<organism evidence="1 2">
    <name type="scientific">Paramuricea clavata</name>
    <name type="common">Red gorgonian</name>
    <name type="synonym">Violescent sea-whip</name>
    <dbReference type="NCBI Taxonomy" id="317549"/>
    <lineage>
        <taxon>Eukaryota</taxon>
        <taxon>Metazoa</taxon>
        <taxon>Cnidaria</taxon>
        <taxon>Anthozoa</taxon>
        <taxon>Octocorallia</taxon>
        <taxon>Malacalcyonacea</taxon>
        <taxon>Plexauridae</taxon>
        <taxon>Paramuricea</taxon>
    </lineage>
</organism>
<keyword evidence="1" id="KW-0812">Transmembrane</keyword>
<dbReference type="GO" id="GO:0016020">
    <property type="term" value="C:membrane"/>
    <property type="evidence" value="ECO:0007669"/>
    <property type="project" value="UniProtKB-SubCell"/>
</dbReference>
<proteinExistence type="predicted"/>
<reference evidence="1" key="1">
    <citation type="submission" date="2020-04" db="EMBL/GenBank/DDBJ databases">
        <authorList>
            <person name="Alioto T."/>
            <person name="Alioto T."/>
            <person name="Gomez Garrido J."/>
        </authorList>
    </citation>
    <scope>NUCLEOTIDE SEQUENCE</scope>
    <source>
        <strain evidence="1">A484AB</strain>
    </source>
</reference>
<keyword evidence="2" id="KW-1185">Reference proteome</keyword>
<comment type="caution">
    <text evidence="1">The sequence shown here is derived from an EMBL/GenBank/DDBJ whole genome shotgun (WGS) entry which is preliminary data.</text>
</comment>
<protein>
    <submittedName>
        <fullName evidence="1">Proline-rich transmembrane 1</fullName>
    </submittedName>
</protein>
<evidence type="ECO:0000313" key="2">
    <source>
        <dbReference type="Proteomes" id="UP001152795"/>
    </source>
</evidence>
<evidence type="ECO:0000313" key="1">
    <source>
        <dbReference type="EMBL" id="CAB3980173.1"/>
    </source>
</evidence>
<accession>A0A7D9DB09</accession>
<sequence>MENEVELGQIPSNAVQQIPEVRSSSNTRWPADLVISIISSLLCFPPLGILNFIKSRQYRKQTLSQDAVQSLSRDSRQIALISCFMGVTFIAMITIVMLLQFLYFQLQADDMKLSWRREYYTTTLNLTAGLTVH</sequence>
<keyword evidence="1" id="KW-0472">Membrane</keyword>
<dbReference type="Proteomes" id="UP001152795">
    <property type="component" value="Unassembled WGS sequence"/>
</dbReference>
<dbReference type="EMBL" id="CACRXK020000265">
    <property type="protein sequence ID" value="CAB3980173.1"/>
    <property type="molecule type" value="Genomic_DNA"/>
</dbReference>
<name>A0A7D9DB09_PARCT</name>
<gene>
    <name evidence="1" type="ORF">PACLA_8A057335</name>
</gene>
<dbReference type="AlphaFoldDB" id="A0A7D9DB09"/>